<dbReference type="GO" id="GO:0008270">
    <property type="term" value="F:zinc ion binding"/>
    <property type="evidence" value="ECO:0007669"/>
    <property type="project" value="UniProtKB-KW"/>
</dbReference>
<keyword evidence="13" id="KW-1185">Reference proteome</keyword>
<dbReference type="PROSITE" id="PS51061">
    <property type="entry name" value="R3H"/>
    <property type="match status" value="1"/>
</dbReference>
<evidence type="ECO:0000313" key="12">
    <source>
        <dbReference type="EMBL" id="KAF9460740.1"/>
    </source>
</evidence>
<evidence type="ECO:0000256" key="4">
    <source>
        <dbReference type="ARBA" id="ARBA00022737"/>
    </source>
</evidence>
<dbReference type="GO" id="GO:0000981">
    <property type="term" value="F:DNA-binding transcription factor activity, RNA polymerase II-specific"/>
    <property type="evidence" value="ECO:0007669"/>
    <property type="project" value="TreeGrafter"/>
</dbReference>
<keyword evidence="8" id="KW-0804">Transcription</keyword>
<evidence type="ECO:0000256" key="9">
    <source>
        <dbReference type="ARBA" id="ARBA00023242"/>
    </source>
</evidence>
<proteinExistence type="inferred from homology"/>
<evidence type="ECO:0000256" key="10">
    <source>
        <dbReference type="SAM" id="MobiDB-lite"/>
    </source>
</evidence>
<dbReference type="Pfam" id="PF01422">
    <property type="entry name" value="zf-NF-X1"/>
    <property type="match status" value="7"/>
</dbReference>
<comment type="subcellular location">
    <subcellularLocation>
        <location evidence="1">Nucleus</location>
    </subcellularLocation>
</comment>
<dbReference type="Proteomes" id="UP000807353">
    <property type="component" value="Unassembled WGS sequence"/>
</dbReference>
<dbReference type="AlphaFoldDB" id="A0A9P5Y1R3"/>
<evidence type="ECO:0000256" key="8">
    <source>
        <dbReference type="ARBA" id="ARBA00023163"/>
    </source>
</evidence>
<dbReference type="EMBL" id="MU150294">
    <property type="protein sequence ID" value="KAF9460740.1"/>
    <property type="molecule type" value="Genomic_DNA"/>
</dbReference>
<keyword evidence="6" id="KW-0862">Zinc</keyword>
<evidence type="ECO:0000256" key="2">
    <source>
        <dbReference type="ARBA" id="ARBA00007269"/>
    </source>
</evidence>
<reference evidence="12" key="1">
    <citation type="submission" date="2020-11" db="EMBL/GenBank/DDBJ databases">
        <authorList>
            <consortium name="DOE Joint Genome Institute"/>
            <person name="Ahrendt S."/>
            <person name="Riley R."/>
            <person name="Andreopoulos W."/>
            <person name="Labutti K."/>
            <person name="Pangilinan J."/>
            <person name="Ruiz-Duenas F.J."/>
            <person name="Barrasa J.M."/>
            <person name="Sanchez-Garcia M."/>
            <person name="Camarero S."/>
            <person name="Miyauchi S."/>
            <person name="Serrano A."/>
            <person name="Linde D."/>
            <person name="Babiker R."/>
            <person name="Drula E."/>
            <person name="Ayuso-Fernandez I."/>
            <person name="Pacheco R."/>
            <person name="Padilla G."/>
            <person name="Ferreira P."/>
            <person name="Barriuso J."/>
            <person name="Kellner H."/>
            <person name="Castanera R."/>
            <person name="Alfaro M."/>
            <person name="Ramirez L."/>
            <person name="Pisabarro A.G."/>
            <person name="Kuo A."/>
            <person name="Tritt A."/>
            <person name="Lipzen A."/>
            <person name="He G."/>
            <person name="Yan M."/>
            <person name="Ng V."/>
            <person name="Cullen D."/>
            <person name="Martin F."/>
            <person name="Rosso M.-N."/>
            <person name="Henrissat B."/>
            <person name="Hibbett D."/>
            <person name="Martinez A.T."/>
            <person name="Grigoriev I.V."/>
        </authorList>
    </citation>
    <scope>NUCLEOTIDE SEQUENCE</scope>
    <source>
        <strain evidence="12">CBS 247.69</strain>
    </source>
</reference>
<dbReference type="CDD" id="cd06008">
    <property type="entry name" value="NF-X1-zinc-finger"/>
    <property type="match status" value="4"/>
</dbReference>
<dbReference type="InterPro" id="IPR036867">
    <property type="entry name" value="R3H_dom_sf"/>
</dbReference>
<dbReference type="Pfam" id="PF01424">
    <property type="entry name" value="R3H"/>
    <property type="match status" value="1"/>
</dbReference>
<gene>
    <name evidence="12" type="ORF">BDZ94DRAFT_1265402</name>
</gene>
<comment type="similarity">
    <text evidence="2">Belongs to the NFX1 family.</text>
</comment>
<evidence type="ECO:0000256" key="5">
    <source>
        <dbReference type="ARBA" id="ARBA00022771"/>
    </source>
</evidence>
<feature type="compositionally biased region" description="Polar residues" evidence="10">
    <location>
        <begin position="751"/>
        <end position="795"/>
    </location>
</feature>
<feature type="domain" description="R3H" evidence="11">
    <location>
        <begin position="647"/>
        <end position="709"/>
    </location>
</feature>
<dbReference type="SUPFAM" id="SSF82708">
    <property type="entry name" value="R3H domain"/>
    <property type="match status" value="1"/>
</dbReference>
<dbReference type="InterPro" id="IPR034078">
    <property type="entry name" value="NFX1_fam"/>
</dbReference>
<dbReference type="GO" id="GO:0000977">
    <property type="term" value="F:RNA polymerase II transcription regulatory region sequence-specific DNA binding"/>
    <property type="evidence" value="ECO:0007669"/>
    <property type="project" value="TreeGrafter"/>
</dbReference>
<dbReference type="Gene3D" id="3.30.1370.50">
    <property type="entry name" value="R3H-like domain"/>
    <property type="match status" value="1"/>
</dbReference>
<feature type="region of interest" description="Disordered" evidence="10">
    <location>
        <begin position="748"/>
        <end position="827"/>
    </location>
</feature>
<dbReference type="OrthoDB" id="6512771at2759"/>
<evidence type="ECO:0000259" key="11">
    <source>
        <dbReference type="PROSITE" id="PS51061"/>
    </source>
</evidence>
<dbReference type="GO" id="GO:0005634">
    <property type="term" value="C:nucleus"/>
    <property type="evidence" value="ECO:0007669"/>
    <property type="project" value="UniProtKB-SubCell"/>
</dbReference>
<dbReference type="SMART" id="SM00438">
    <property type="entry name" value="ZnF_NFX"/>
    <property type="match status" value="8"/>
</dbReference>
<keyword evidence="4" id="KW-0677">Repeat</keyword>
<evidence type="ECO:0000256" key="6">
    <source>
        <dbReference type="ARBA" id="ARBA00022833"/>
    </source>
</evidence>
<keyword evidence="3" id="KW-0479">Metal-binding</keyword>
<keyword evidence="5" id="KW-0863">Zinc-finger</keyword>
<evidence type="ECO:0000256" key="1">
    <source>
        <dbReference type="ARBA" id="ARBA00004123"/>
    </source>
</evidence>
<organism evidence="12 13">
    <name type="scientific">Collybia nuda</name>
    <dbReference type="NCBI Taxonomy" id="64659"/>
    <lineage>
        <taxon>Eukaryota</taxon>
        <taxon>Fungi</taxon>
        <taxon>Dikarya</taxon>
        <taxon>Basidiomycota</taxon>
        <taxon>Agaricomycotina</taxon>
        <taxon>Agaricomycetes</taxon>
        <taxon>Agaricomycetidae</taxon>
        <taxon>Agaricales</taxon>
        <taxon>Tricholomatineae</taxon>
        <taxon>Clitocybaceae</taxon>
        <taxon>Collybia</taxon>
    </lineage>
</organism>
<evidence type="ECO:0000256" key="7">
    <source>
        <dbReference type="ARBA" id="ARBA00023015"/>
    </source>
</evidence>
<dbReference type="InterPro" id="IPR000967">
    <property type="entry name" value="Znf_NFX1"/>
</dbReference>
<keyword evidence="7" id="KW-0805">Transcription regulation</keyword>
<sequence length="827" mass="90082">MKCIVSWASKSVKDVADAWRARGEEGRRGDWRCPGCQVKRESIPSGYWCFCNSTPDPKPPRLANPHSCANPCSRVRESGCGHPCPLACHPGPCPPCQITTTLVCYCPQKKVLAFRCGLDQERGTKAKGRDLTCGNICGRNLECGKHQCQQVCHDGLCGQCEVKEIAKCWCNKEEKELRCGEGKEVLCATKKEGTWIGRFGCENVCERPFNCGIHKCSQPCHPPSFLPTTCPRSPSKITHCPCGTHPIALTLTFTPDTTPTTFPARSGCTSPIPTCPSTCGKAHPDCDHHCTANCHSGPCPPCSISIVRPCRCGGTTRSVRCFELRIPSNIGGEILCDKPCTALRACGRHQCRRPCCPLASFSSGAKKGKKRLGGSINLATGMGEEQGGLHECDLICGKDLGCGNHICEERDHKGTCPPCLRSSFEELICYCGRTVLEPPIPCGTSICCKHQCPRPAPPCGHPRSQHTCHEEPLLCPPCPFLADKRCACGKKVVNYVKCSLETEKVSCGAVCGKLMACGFHSCQRLCHANECGPCTAPCGKSRKLCLPDFHPCTHTCHAPSACPEESPCRSLITLVCPCVRIHQSVYCGRSTSGPPLQRIAPKCNDECMIAKRNARLADALRINPIDREKATVTSYHPELVTFAQSNVKFLGVVEKAFAEFITSDKKTQILPSMPPERRKFVHNLASIYRMDTQMMDQEPHRSVRLLRRLDTRIPSPLLSDNIVPQKPMPPNLGKLADLRSGIASPWRVQTPAPSNASPQRGWTSIINQPGPSVQPSKPNTPNSFVRTTAGTSGSRVPTPPKHHHPPVETATASSEGLIVPENWEDDV</sequence>
<dbReference type="GO" id="GO:0000122">
    <property type="term" value="P:negative regulation of transcription by RNA polymerase II"/>
    <property type="evidence" value="ECO:0007669"/>
    <property type="project" value="TreeGrafter"/>
</dbReference>
<accession>A0A9P5Y1R3</accession>
<dbReference type="PANTHER" id="PTHR12360:SF12">
    <property type="entry name" value="TRANSCRIPTIONAL REPRESSOR NF-X1"/>
    <property type="match status" value="1"/>
</dbReference>
<name>A0A9P5Y1R3_9AGAR</name>
<keyword evidence="9" id="KW-0539">Nucleus</keyword>
<dbReference type="PANTHER" id="PTHR12360">
    <property type="entry name" value="NUCLEAR TRANSCRIPTION FACTOR, X-BOX BINDING 1 NFX1"/>
    <property type="match status" value="1"/>
</dbReference>
<protein>
    <recommendedName>
        <fullName evidence="11">R3H domain-containing protein</fullName>
    </recommendedName>
</protein>
<evidence type="ECO:0000256" key="3">
    <source>
        <dbReference type="ARBA" id="ARBA00022723"/>
    </source>
</evidence>
<dbReference type="InterPro" id="IPR001374">
    <property type="entry name" value="R3H_dom"/>
</dbReference>
<evidence type="ECO:0000313" key="13">
    <source>
        <dbReference type="Proteomes" id="UP000807353"/>
    </source>
</evidence>
<comment type="caution">
    <text evidence="12">The sequence shown here is derived from an EMBL/GenBank/DDBJ whole genome shotgun (WGS) entry which is preliminary data.</text>
</comment>
<dbReference type="CDD" id="cd02325">
    <property type="entry name" value="R3H"/>
    <property type="match status" value="1"/>
</dbReference>